<dbReference type="InterPro" id="IPR022398">
    <property type="entry name" value="Peptidase_S8_His-AS"/>
</dbReference>
<feature type="active site" description="Charge relay system" evidence="7">
    <location>
        <position position="224"/>
    </location>
</feature>
<proteinExistence type="inferred from homology"/>
<dbReference type="AlphaFoldDB" id="A0A9W6ABK0"/>
<name>A0A9W6ABK0_ASPNG</name>
<organism evidence="9 10">
    <name type="scientific">Aspergillus niger</name>
    <dbReference type="NCBI Taxonomy" id="5061"/>
    <lineage>
        <taxon>Eukaryota</taxon>
        <taxon>Fungi</taxon>
        <taxon>Dikarya</taxon>
        <taxon>Ascomycota</taxon>
        <taxon>Pezizomycotina</taxon>
        <taxon>Eurotiomycetes</taxon>
        <taxon>Eurotiomycetidae</taxon>
        <taxon>Eurotiales</taxon>
        <taxon>Aspergillaceae</taxon>
        <taxon>Aspergillus</taxon>
        <taxon>Aspergillus subgen. Circumdati</taxon>
    </lineage>
</organism>
<feature type="active site" description="Charge relay system" evidence="7">
    <location>
        <position position="262"/>
    </location>
</feature>
<dbReference type="InterPro" id="IPR036852">
    <property type="entry name" value="Peptidase_S8/S53_dom_sf"/>
</dbReference>
<reference evidence="9" key="1">
    <citation type="submission" date="2022-07" db="EMBL/GenBank/DDBJ databases">
        <title>Taxonomy of Aspergillus series Nigri: significant species reduction supported by multi-species coalescent approaches.</title>
        <authorList>
            <person name="Bian C."/>
            <person name="Kusuya Y."/>
            <person name="Sklenar F."/>
            <person name="D'hooge E."/>
            <person name="Yaguchi T."/>
            <person name="Takahashi H."/>
            <person name="Hubka V."/>
        </authorList>
    </citation>
    <scope>NUCLEOTIDE SEQUENCE</scope>
    <source>
        <strain evidence="9">IFM 63604</strain>
    </source>
</reference>
<dbReference type="PRINTS" id="PR00723">
    <property type="entry name" value="SUBTILISIN"/>
</dbReference>
<comment type="caution">
    <text evidence="9">The sequence shown here is derived from an EMBL/GenBank/DDBJ whole genome shotgun (WGS) entry which is preliminary data.</text>
</comment>
<dbReference type="InterPro" id="IPR015500">
    <property type="entry name" value="Peptidase_S8_subtilisin-rel"/>
</dbReference>
<keyword evidence="5 7" id="KW-0720">Serine protease</keyword>
<dbReference type="InterPro" id="IPR051048">
    <property type="entry name" value="Peptidase_S8/S53_subtilisin"/>
</dbReference>
<keyword evidence="6" id="KW-0865">Zymogen</keyword>
<feature type="domain" description="Peptidase S8/S53" evidence="8">
    <location>
        <begin position="215"/>
        <end position="547"/>
    </location>
</feature>
<dbReference type="PANTHER" id="PTHR43399">
    <property type="entry name" value="SUBTILISIN-RELATED"/>
    <property type="match status" value="1"/>
</dbReference>
<evidence type="ECO:0000256" key="4">
    <source>
        <dbReference type="ARBA" id="ARBA00022801"/>
    </source>
</evidence>
<evidence type="ECO:0000313" key="9">
    <source>
        <dbReference type="EMBL" id="GLA54771.1"/>
    </source>
</evidence>
<keyword evidence="2 7" id="KW-0645">Protease</keyword>
<evidence type="ECO:0000256" key="2">
    <source>
        <dbReference type="ARBA" id="ARBA00022670"/>
    </source>
</evidence>
<dbReference type="InterPro" id="IPR034058">
    <property type="entry name" value="TagA/B/C/D_pept_dom"/>
</dbReference>
<feature type="active site" description="Charge relay system" evidence="7">
    <location>
        <position position="486"/>
    </location>
</feature>
<dbReference type="GO" id="GO:0006508">
    <property type="term" value="P:proteolysis"/>
    <property type="evidence" value="ECO:0007669"/>
    <property type="project" value="UniProtKB-KW"/>
</dbReference>
<dbReference type="CDD" id="cd04842">
    <property type="entry name" value="Peptidases_S8_Kp43_protease"/>
    <property type="match status" value="1"/>
</dbReference>
<dbReference type="SUPFAM" id="SSF52743">
    <property type="entry name" value="Subtilisin-like"/>
    <property type="match status" value="1"/>
</dbReference>
<keyword evidence="4 7" id="KW-0378">Hydrolase</keyword>
<dbReference type="SUPFAM" id="SSF49785">
    <property type="entry name" value="Galactose-binding domain-like"/>
    <property type="match status" value="1"/>
</dbReference>
<dbReference type="Pfam" id="PF00082">
    <property type="entry name" value="Peptidase_S8"/>
    <property type="match status" value="1"/>
</dbReference>
<sequence length="689" mass="74065">MAIIEINGNTLDPQGQRPVLRAMNLESADATKSDFILIQSVEPLSNQQEEELEKLGVDIQEYTSQNTYLCGYKKTDLHPIRNLPFVSWANVYLDLFVIGSTLKSSAATRGLLSFPSVPKGRVPQTVDIIVHAGVDPKSDAVLSEIAAAAHADPAALATGSTKIRLKVQSQYLESLAAIDKVKSILPVYAARLFNNRATKILGTPFEGPNSTQYEGEGQVVAVADTGFDQGSTTETHPAFSGRVRKLYALGDRDGNSDDPDGHGTHVCGSVLGDGFSATMGGRIRGAAPKANLVMQSLLDQKNGLRGIPNDLGELFWPPYRDDGARIHTNRWGSSSPGGWQLGYDPSGREIDTFIWKNKNMVILFAAGNDGIDADTNGIIDPQQIGAQAAAKNCITVGASENNRPEIRISYGDQWPSGPLTNDLMADNPGGMAAFSSRGPTCNQRVKPEIVAPGTAILSARSRRLLRPNDDFGTSADPEWWFLAGTSMATPLVAGCVAVLRETLIKNKTKDPSAALIKALLINGAIELPGQYVPSEAGPSPNSNSGYGRVNLPNSVILPSQSDGGYLEGRPLSQGMKEEKIVHIPAGRGGSDSSSAVSGHVLKVTLVWTDPPGPNLQNDLDLIVMDENGTEKHGNMGDRPDFDRSNNVEQVVWTNLPPGDVKLVVRAYHIFNRAFAQPYALCWSIDRRLK</sequence>
<evidence type="ECO:0000256" key="7">
    <source>
        <dbReference type="PROSITE-ProRule" id="PRU01240"/>
    </source>
</evidence>
<keyword evidence="3" id="KW-0732">Signal</keyword>
<gene>
    <name evidence="9" type="ORF">AnigIFM63604_001079</name>
</gene>
<dbReference type="PROSITE" id="PS51892">
    <property type="entry name" value="SUBTILASE"/>
    <property type="match status" value="1"/>
</dbReference>
<dbReference type="PROSITE" id="PS00138">
    <property type="entry name" value="SUBTILASE_SER"/>
    <property type="match status" value="1"/>
</dbReference>
<dbReference type="PANTHER" id="PTHR43399:SF4">
    <property type="entry name" value="CELL WALL-ASSOCIATED PROTEASE"/>
    <property type="match status" value="1"/>
</dbReference>
<evidence type="ECO:0000256" key="5">
    <source>
        <dbReference type="ARBA" id="ARBA00022825"/>
    </source>
</evidence>
<dbReference type="GO" id="GO:0004252">
    <property type="term" value="F:serine-type endopeptidase activity"/>
    <property type="evidence" value="ECO:0007669"/>
    <property type="project" value="UniProtKB-UniRule"/>
</dbReference>
<evidence type="ECO:0000256" key="6">
    <source>
        <dbReference type="ARBA" id="ARBA00023145"/>
    </source>
</evidence>
<dbReference type="EMBL" id="BRPB01000110">
    <property type="protein sequence ID" value="GLA54771.1"/>
    <property type="molecule type" value="Genomic_DNA"/>
</dbReference>
<dbReference type="InterPro" id="IPR008979">
    <property type="entry name" value="Galactose-bd-like_sf"/>
</dbReference>
<evidence type="ECO:0000256" key="3">
    <source>
        <dbReference type="ARBA" id="ARBA00022729"/>
    </source>
</evidence>
<comment type="similarity">
    <text evidence="1 7">Belongs to the peptidase S8 family.</text>
</comment>
<dbReference type="PROSITE" id="PS00137">
    <property type="entry name" value="SUBTILASE_HIS"/>
    <property type="match status" value="1"/>
</dbReference>
<evidence type="ECO:0000313" key="10">
    <source>
        <dbReference type="Proteomes" id="UP001144191"/>
    </source>
</evidence>
<evidence type="ECO:0000256" key="1">
    <source>
        <dbReference type="ARBA" id="ARBA00011073"/>
    </source>
</evidence>
<accession>A0A9W6ABK0</accession>
<dbReference type="InterPro" id="IPR023828">
    <property type="entry name" value="Peptidase_S8_Ser-AS"/>
</dbReference>
<dbReference type="Gene3D" id="3.40.50.200">
    <property type="entry name" value="Peptidase S8/S53 domain"/>
    <property type="match status" value="1"/>
</dbReference>
<evidence type="ECO:0000259" key="8">
    <source>
        <dbReference type="Pfam" id="PF00082"/>
    </source>
</evidence>
<dbReference type="Proteomes" id="UP001144191">
    <property type="component" value="Unassembled WGS sequence"/>
</dbReference>
<dbReference type="InterPro" id="IPR000209">
    <property type="entry name" value="Peptidase_S8/S53_dom"/>
</dbReference>
<dbReference type="Gene3D" id="2.60.120.380">
    <property type="match status" value="1"/>
</dbReference>
<protein>
    <recommendedName>
        <fullName evidence="8">Peptidase S8/S53 domain-containing protein</fullName>
    </recommendedName>
</protein>